<protein>
    <submittedName>
        <fullName evidence="9">UDP-N-acetylmuramyl pentapeptide phosphotransferase/UDP-N-acetylglucosamine-1-phosphate transferase</fullName>
    </submittedName>
</protein>
<evidence type="ECO:0000256" key="1">
    <source>
        <dbReference type="ARBA" id="ARBA00004651"/>
    </source>
</evidence>
<evidence type="ECO:0000256" key="3">
    <source>
        <dbReference type="ARBA" id="ARBA00022679"/>
    </source>
</evidence>
<dbReference type="OrthoDB" id="9783652at2"/>
<dbReference type="PANTHER" id="PTHR22926:SF3">
    <property type="entry name" value="UNDECAPRENYL-PHOSPHATE ALPHA-N-ACETYLGLUCOSAMINYL 1-PHOSPHATE TRANSFERASE"/>
    <property type="match status" value="1"/>
</dbReference>
<reference evidence="9 10" key="1">
    <citation type="submission" date="2019-03" db="EMBL/GenBank/DDBJ databases">
        <title>Genomic Encyclopedia of Type Strains, Phase IV (KMG-IV): sequencing the most valuable type-strain genomes for metagenomic binning, comparative biology and taxonomic classification.</title>
        <authorList>
            <person name="Goeker M."/>
        </authorList>
    </citation>
    <scope>NUCLEOTIDE SEQUENCE [LARGE SCALE GENOMIC DNA]</scope>
    <source>
        <strain evidence="9 10">DSM 21667</strain>
    </source>
</reference>
<dbReference type="GO" id="GO:0005886">
    <property type="term" value="C:plasma membrane"/>
    <property type="evidence" value="ECO:0007669"/>
    <property type="project" value="UniProtKB-SubCell"/>
</dbReference>
<dbReference type="GO" id="GO:0009103">
    <property type="term" value="P:lipopolysaccharide biosynthetic process"/>
    <property type="evidence" value="ECO:0007669"/>
    <property type="project" value="TreeGrafter"/>
</dbReference>
<gene>
    <name evidence="9" type="ORF">DFR29_11777</name>
</gene>
<dbReference type="PANTHER" id="PTHR22926">
    <property type="entry name" value="PHOSPHO-N-ACETYLMURAMOYL-PENTAPEPTIDE-TRANSFERASE"/>
    <property type="match status" value="1"/>
</dbReference>
<feature type="transmembrane region" description="Helical" evidence="8">
    <location>
        <begin position="306"/>
        <end position="325"/>
    </location>
</feature>
<organism evidence="9 10">
    <name type="scientific">Tahibacter aquaticus</name>
    <dbReference type="NCBI Taxonomy" id="520092"/>
    <lineage>
        <taxon>Bacteria</taxon>
        <taxon>Pseudomonadati</taxon>
        <taxon>Pseudomonadota</taxon>
        <taxon>Gammaproteobacteria</taxon>
        <taxon>Lysobacterales</taxon>
        <taxon>Rhodanobacteraceae</taxon>
        <taxon>Tahibacter</taxon>
    </lineage>
</organism>
<sequence>MDTEFALRCAAALLTAAAATELSIRYALRRQLLDLPGQRRSHRLPTPRGGGIAIVIAVLGCALPLLPLSLPFRWLLGVAVGAVAAVGWWDDHRPLSARARLAIQAPAALLLAYLLLQLQMPAGLLVVAALMVLVLLSTMWSINLHNFMDGINGLLTLQASWMFALIAVLGECGLPHGLGLAPAAMAAACLGFLPFNFPRARVFMGDVGSGALGMLIAAVLWLAAWREPRWIAVGLLLGSSFFIDATATLLSRYWRGRRWYSAHREHLYQWLVRGGRSHARVVGYYMAWNGLLIAPLSLVAARNESLWPGLAAVVVAYVAGSVLWWRARLAVLAGARHRA</sequence>
<comment type="caution">
    <text evidence="9">The sequence shown here is derived from an EMBL/GenBank/DDBJ whole genome shotgun (WGS) entry which is preliminary data.</text>
</comment>
<keyword evidence="6 8" id="KW-0472">Membrane</keyword>
<dbReference type="Pfam" id="PF00953">
    <property type="entry name" value="Glycos_transf_4"/>
    <property type="match status" value="1"/>
</dbReference>
<feature type="transmembrane region" description="Helical" evidence="8">
    <location>
        <begin position="230"/>
        <end position="250"/>
    </location>
</feature>
<keyword evidence="4 8" id="KW-0812">Transmembrane</keyword>
<proteinExistence type="predicted"/>
<feature type="transmembrane region" description="Helical" evidence="8">
    <location>
        <begin position="124"/>
        <end position="144"/>
    </location>
</feature>
<keyword evidence="5 8" id="KW-1133">Transmembrane helix</keyword>
<dbReference type="AlphaFoldDB" id="A0A4R6YNJ3"/>
<comment type="cofactor">
    <cofactor evidence="7">
        <name>Mg(2+)</name>
        <dbReference type="ChEBI" id="CHEBI:18420"/>
    </cofactor>
</comment>
<feature type="binding site" evidence="7">
    <location>
        <position position="146"/>
    </location>
    <ligand>
        <name>Mg(2+)</name>
        <dbReference type="ChEBI" id="CHEBI:18420"/>
    </ligand>
</feature>
<keyword evidence="10" id="KW-1185">Reference proteome</keyword>
<feature type="transmembrane region" description="Helical" evidence="8">
    <location>
        <begin position="202"/>
        <end position="224"/>
    </location>
</feature>
<dbReference type="GO" id="GO:0016780">
    <property type="term" value="F:phosphotransferase activity, for other substituted phosphate groups"/>
    <property type="evidence" value="ECO:0007669"/>
    <property type="project" value="InterPro"/>
</dbReference>
<dbReference type="GO" id="GO:0071555">
    <property type="term" value="P:cell wall organization"/>
    <property type="evidence" value="ECO:0007669"/>
    <property type="project" value="TreeGrafter"/>
</dbReference>
<dbReference type="RefSeq" id="WP_133821025.1">
    <property type="nucleotide sequence ID" value="NZ_SNZH01000017.1"/>
</dbReference>
<name>A0A4R6YNJ3_9GAMM</name>
<evidence type="ECO:0000256" key="8">
    <source>
        <dbReference type="SAM" id="Phobius"/>
    </source>
</evidence>
<dbReference type="InterPro" id="IPR000715">
    <property type="entry name" value="Glycosyl_transferase_4"/>
</dbReference>
<evidence type="ECO:0000313" key="10">
    <source>
        <dbReference type="Proteomes" id="UP000295293"/>
    </source>
</evidence>
<keyword evidence="7" id="KW-0479">Metal-binding</keyword>
<comment type="subcellular location">
    <subcellularLocation>
        <location evidence="1">Cell membrane</location>
        <topology evidence="1">Multi-pass membrane protein</topology>
    </subcellularLocation>
</comment>
<dbReference type="Proteomes" id="UP000295293">
    <property type="component" value="Unassembled WGS sequence"/>
</dbReference>
<feature type="transmembrane region" description="Helical" evidence="8">
    <location>
        <begin position="176"/>
        <end position="195"/>
    </location>
</feature>
<dbReference type="GO" id="GO:0046872">
    <property type="term" value="F:metal ion binding"/>
    <property type="evidence" value="ECO:0007669"/>
    <property type="project" value="UniProtKB-KW"/>
</dbReference>
<evidence type="ECO:0000256" key="5">
    <source>
        <dbReference type="ARBA" id="ARBA00022989"/>
    </source>
</evidence>
<keyword evidence="3 9" id="KW-0808">Transferase</keyword>
<dbReference type="EMBL" id="SNZH01000017">
    <property type="protein sequence ID" value="TDR39172.1"/>
    <property type="molecule type" value="Genomic_DNA"/>
</dbReference>
<feature type="transmembrane region" description="Helical" evidence="8">
    <location>
        <begin position="281"/>
        <end position="300"/>
    </location>
</feature>
<accession>A0A4R6YNJ3</accession>
<feature type="transmembrane region" description="Helical" evidence="8">
    <location>
        <begin position="72"/>
        <end position="89"/>
    </location>
</feature>
<evidence type="ECO:0000256" key="4">
    <source>
        <dbReference type="ARBA" id="ARBA00022692"/>
    </source>
</evidence>
<feature type="transmembrane region" description="Helical" evidence="8">
    <location>
        <begin position="101"/>
        <end position="118"/>
    </location>
</feature>
<feature type="binding site" evidence="7">
    <location>
        <position position="206"/>
    </location>
    <ligand>
        <name>Mg(2+)</name>
        <dbReference type="ChEBI" id="CHEBI:18420"/>
    </ligand>
</feature>
<evidence type="ECO:0000256" key="7">
    <source>
        <dbReference type="PIRSR" id="PIRSR600715-1"/>
    </source>
</evidence>
<evidence type="ECO:0000256" key="2">
    <source>
        <dbReference type="ARBA" id="ARBA00022475"/>
    </source>
</evidence>
<evidence type="ECO:0000256" key="6">
    <source>
        <dbReference type="ARBA" id="ARBA00023136"/>
    </source>
</evidence>
<keyword evidence="7" id="KW-0460">Magnesium</keyword>
<feature type="transmembrane region" description="Helical" evidence="8">
    <location>
        <begin position="49"/>
        <end position="66"/>
    </location>
</feature>
<feature type="transmembrane region" description="Helical" evidence="8">
    <location>
        <begin position="151"/>
        <end position="170"/>
    </location>
</feature>
<dbReference type="GO" id="GO:0044038">
    <property type="term" value="P:cell wall macromolecule biosynthetic process"/>
    <property type="evidence" value="ECO:0007669"/>
    <property type="project" value="TreeGrafter"/>
</dbReference>
<evidence type="ECO:0000313" key="9">
    <source>
        <dbReference type="EMBL" id="TDR39172.1"/>
    </source>
</evidence>
<keyword evidence="2" id="KW-1003">Cell membrane</keyword>